<organism evidence="1 2">
    <name type="scientific">Cyanobacterium aponinum 0216</name>
    <dbReference type="NCBI Taxonomy" id="2676140"/>
    <lineage>
        <taxon>Bacteria</taxon>
        <taxon>Bacillati</taxon>
        <taxon>Cyanobacteriota</taxon>
        <taxon>Cyanophyceae</taxon>
        <taxon>Oscillatoriophycideae</taxon>
        <taxon>Chroococcales</taxon>
        <taxon>Geminocystaceae</taxon>
        <taxon>Cyanobacterium</taxon>
    </lineage>
</organism>
<proteinExistence type="predicted"/>
<evidence type="ECO:0000313" key="2">
    <source>
        <dbReference type="Proteomes" id="UP000437131"/>
    </source>
</evidence>
<accession>A0A844H1P4</accession>
<reference evidence="1 2" key="1">
    <citation type="submission" date="2019-11" db="EMBL/GenBank/DDBJ databases">
        <title>Isolation of a new High Light Tolerant Cyanobacteria.</title>
        <authorList>
            <person name="Dobson Z."/>
            <person name="Vaughn N."/>
            <person name="Vaughn M."/>
            <person name="Fromme P."/>
            <person name="Mazor Y."/>
        </authorList>
    </citation>
    <scope>NUCLEOTIDE SEQUENCE [LARGE SCALE GENOMIC DNA]</scope>
    <source>
        <strain evidence="1 2">0216</strain>
    </source>
</reference>
<sequence>MTKKFSIYKLLLSSTYILILFSVVFAFTEKGNCQTTTEISSQKEKQDLQNSADTRQKQLYIDPNYRIPPRIVPKDKVSQETTSFSLNGVAVSHLTEWQILGGSTFGDNINYQPSFNSIFTLSSQVEESLSNDNIFVRKHTGSYLQVRTIRSKKTITTTTKIPQTLLGFQLQLSLTGDCDLFYLGSNTTDQCTLTPGVVIDKEDNINPETLLPRNISQTSRVGTVVSQENLNFIRQPGFQRGIEGQEIGIDLYIPNAGAVFGNSISRQTTIRRQEEIDVLPAGSFSTIEQIIKVNHEKAVLGRTVRGIPVIPEGEEPWLYTLSSGASFLLPTIDPKLEGSDKPVDPRANRNLFLASNNARLPPASFVVYQIGVGEADTPKSEVEELSQLPSAMYNSIWFGFSPDVRISLHNRSYLEILGSERIIESAGGEGGVADFSNINSIVSFSNQIINPDDLSRFYVQAYARFFATEVNAINQTIIDEDTIYAPHISFTGNLTYTDKIFRYYLGTIFSDDVRSYLGADYNQNLSNDLDLNIGAIGYINPNREYYSQTWGSLTKNFPLSDNQNFTLVGRFNYAIDRPVQASNFAEAIFPSLASFLILEGQYNWDWFSIKIGNNFGGVLPNSLKNQLFLGTTFNISPFVNLSGYFAPIDENSSSIKASAGINFRLGQNSNSPFLSFNWSQYRYDFGTTPQGDDLIQKDNIFQVVIRFGQ</sequence>
<dbReference type="RefSeq" id="WP_155084409.1">
    <property type="nucleotide sequence ID" value="NZ_WMIA01000021.1"/>
</dbReference>
<dbReference type="AlphaFoldDB" id="A0A844H1P4"/>
<dbReference type="EMBL" id="WMIA01000021">
    <property type="protein sequence ID" value="MTF40096.1"/>
    <property type="molecule type" value="Genomic_DNA"/>
</dbReference>
<comment type="caution">
    <text evidence="1">The sequence shown here is derived from an EMBL/GenBank/DDBJ whole genome shotgun (WGS) entry which is preliminary data.</text>
</comment>
<evidence type="ECO:0000313" key="1">
    <source>
        <dbReference type="EMBL" id="MTF40096.1"/>
    </source>
</evidence>
<dbReference type="Proteomes" id="UP000437131">
    <property type="component" value="Unassembled WGS sequence"/>
</dbReference>
<name>A0A844H1P4_9CHRO</name>
<gene>
    <name evidence="1" type="ORF">GGC33_14335</name>
</gene>
<protein>
    <submittedName>
        <fullName evidence="1">Uncharacterized protein</fullName>
    </submittedName>
</protein>